<dbReference type="InterPro" id="IPR025339">
    <property type="entry name" value="DUF4245"/>
</dbReference>
<organism evidence="1 2">
    <name type="scientific">Mycobacterium spongiae</name>
    <dbReference type="NCBI Taxonomy" id="886343"/>
    <lineage>
        <taxon>Bacteria</taxon>
        <taxon>Bacillati</taxon>
        <taxon>Actinomycetota</taxon>
        <taxon>Actinomycetes</taxon>
        <taxon>Mycobacteriales</taxon>
        <taxon>Mycobacteriaceae</taxon>
        <taxon>Mycobacterium</taxon>
    </lineage>
</organism>
<dbReference type="KEGG" id="mspg:F6B93_10725"/>
<dbReference type="AlphaFoldDB" id="A0A975JXI6"/>
<reference evidence="1" key="1">
    <citation type="submission" date="2019-12" db="EMBL/GenBank/DDBJ databases">
        <title>Mycobacterium spongiae sp. nov.</title>
        <authorList>
            <person name="Stinear T."/>
        </authorList>
    </citation>
    <scope>NUCLEOTIDE SEQUENCE</scope>
    <source>
        <strain evidence="1">FSD4b-SM</strain>
    </source>
</reference>
<evidence type="ECO:0000313" key="1">
    <source>
        <dbReference type="EMBL" id="QUR67507.1"/>
    </source>
</evidence>
<gene>
    <name evidence="1" type="ORF">F6B93_10725</name>
</gene>
<keyword evidence="2" id="KW-1185">Reference proteome</keyword>
<accession>A0A975JXI6</accession>
<dbReference type="Pfam" id="PF14030">
    <property type="entry name" value="DUF4245"/>
    <property type="match status" value="1"/>
</dbReference>
<dbReference type="Proteomes" id="UP000682202">
    <property type="component" value="Chromosome"/>
</dbReference>
<dbReference type="RefSeq" id="WP_211699082.1">
    <property type="nucleotide sequence ID" value="NZ_CP046600.1"/>
</dbReference>
<proteinExistence type="predicted"/>
<evidence type="ECO:0000313" key="2">
    <source>
        <dbReference type="Proteomes" id="UP000682202"/>
    </source>
</evidence>
<protein>
    <submittedName>
        <fullName evidence="1">DUF4245 family protein</fullName>
    </submittedName>
</protein>
<sequence>MSSKQRDERLRLLRRRRRVIVSIAPLALACIVGAVFSGCSVQLGQHTSAPPSVDVAAALRDDAAELGIPLRLPQLPEDWHTTAARRETLRWGRTIGPPGRGFEPAVVSIIDYLAPGEMRMRLAQSNADVRSLIDYLDTAVSLETALGRAGERDVEGVTWEVYTGEAHEEPVWTTRLAGPSAPVQIAITGAGDVDEYRTLAAATQTQSPLPTR</sequence>
<dbReference type="EMBL" id="CP046600">
    <property type="protein sequence ID" value="QUR67507.1"/>
    <property type="molecule type" value="Genomic_DNA"/>
</dbReference>
<name>A0A975JXI6_9MYCO</name>
<dbReference type="PROSITE" id="PS51257">
    <property type="entry name" value="PROKAR_LIPOPROTEIN"/>
    <property type="match status" value="1"/>
</dbReference>